<feature type="domain" description="Thioredoxin" evidence="2">
    <location>
        <begin position="41"/>
        <end position="180"/>
    </location>
</feature>
<dbReference type="EMBL" id="LN890655">
    <property type="protein sequence ID" value="CUS04727.2"/>
    <property type="molecule type" value="Genomic_DNA"/>
</dbReference>
<evidence type="ECO:0000259" key="2">
    <source>
        <dbReference type="PROSITE" id="PS51352"/>
    </source>
</evidence>
<dbReference type="InterPro" id="IPR013766">
    <property type="entry name" value="Thioredoxin_domain"/>
</dbReference>
<dbReference type="AlphaFoldDB" id="A0A170PIA9"/>
<dbReference type="RefSeq" id="WP_095044021.1">
    <property type="nucleotide sequence ID" value="NZ_LN890655.1"/>
</dbReference>
<feature type="transmembrane region" description="Helical" evidence="1">
    <location>
        <begin position="7"/>
        <end position="24"/>
    </location>
</feature>
<dbReference type="PROSITE" id="PS00194">
    <property type="entry name" value="THIOREDOXIN_1"/>
    <property type="match status" value="1"/>
</dbReference>
<organism evidence="3 4">
    <name type="scientific">Candidatus Promineifilum breve</name>
    <dbReference type="NCBI Taxonomy" id="1806508"/>
    <lineage>
        <taxon>Bacteria</taxon>
        <taxon>Bacillati</taxon>
        <taxon>Chloroflexota</taxon>
        <taxon>Ardenticatenia</taxon>
        <taxon>Candidatus Promineifilales</taxon>
        <taxon>Candidatus Promineifilaceae</taxon>
        <taxon>Candidatus Promineifilum</taxon>
    </lineage>
</organism>
<keyword evidence="1" id="KW-0472">Membrane</keyword>
<keyword evidence="1" id="KW-1133">Transmembrane helix</keyword>
<sequence>MRARLEWFALIALTALVGAGWIYVSREANTGLGPTPLTTAPYVGNLAPDFTLPTIDGQAVTLSDFTAAGTPVVLNFWATWCPPCRVEMPYFESAATRHAGEIAILGLNQAEPAEAIAAYARDHGLTYPLLVDADMKVNNLYGVLNLPTTVFIDHNGIVREVLIGTINQGVLAERIEQLMD</sequence>
<dbReference type="PANTHER" id="PTHR42852:SF13">
    <property type="entry name" value="PROTEIN DIPZ"/>
    <property type="match status" value="1"/>
</dbReference>
<dbReference type="InterPro" id="IPR050553">
    <property type="entry name" value="Thioredoxin_ResA/DsbE_sf"/>
</dbReference>
<dbReference type="GO" id="GO:0016209">
    <property type="term" value="F:antioxidant activity"/>
    <property type="evidence" value="ECO:0007669"/>
    <property type="project" value="InterPro"/>
</dbReference>
<name>A0A170PIA9_9CHLR</name>
<dbReference type="InterPro" id="IPR000866">
    <property type="entry name" value="AhpC/TSA"/>
</dbReference>
<dbReference type="InterPro" id="IPR036249">
    <property type="entry name" value="Thioredoxin-like_sf"/>
</dbReference>
<dbReference type="Proteomes" id="UP000215027">
    <property type="component" value="Chromosome I"/>
</dbReference>
<dbReference type="Pfam" id="PF00578">
    <property type="entry name" value="AhpC-TSA"/>
    <property type="match status" value="1"/>
</dbReference>
<protein>
    <submittedName>
        <fullName evidence="3">Thiol-disulfide oxidoreductase</fullName>
    </submittedName>
</protein>
<gene>
    <name evidence="3" type="ORF">CFX0092_A2849</name>
</gene>
<dbReference type="OrthoDB" id="25753at2"/>
<dbReference type="CDD" id="cd02966">
    <property type="entry name" value="TlpA_like_family"/>
    <property type="match status" value="1"/>
</dbReference>
<evidence type="ECO:0000313" key="3">
    <source>
        <dbReference type="EMBL" id="CUS04727.2"/>
    </source>
</evidence>
<evidence type="ECO:0000256" key="1">
    <source>
        <dbReference type="SAM" id="Phobius"/>
    </source>
</evidence>
<dbReference type="PROSITE" id="PS51352">
    <property type="entry name" value="THIOREDOXIN_2"/>
    <property type="match status" value="1"/>
</dbReference>
<reference evidence="3" key="1">
    <citation type="submission" date="2016-01" db="EMBL/GenBank/DDBJ databases">
        <authorList>
            <person name="Mcilroy J.S."/>
            <person name="Karst M S."/>
            <person name="Albertsen M."/>
        </authorList>
    </citation>
    <scope>NUCLEOTIDE SEQUENCE</scope>
    <source>
        <strain evidence="3">Cfx-K</strain>
    </source>
</reference>
<dbReference type="SUPFAM" id="SSF52833">
    <property type="entry name" value="Thioredoxin-like"/>
    <property type="match status" value="1"/>
</dbReference>
<dbReference type="GO" id="GO:0016491">
    <property type="term" value="F:oxidoreductase activity"/>
    <property type="evidence" value="ECO:0007669"/>
    <property type="project" value="InterPro"/>
</dbReference>
<evidence type="ECO:0000313" key="4">
    <source>
        <dbReference type="Proteomes" id="UP000215027"/>
    </source>
</evidence>
<dbReference type="PANTHER" id="PTHR42852">
    <property type="entry name" value="THIOL:DISULFIDE INTERCHANGE PROTEIN DSBE"/>
    <property type="match status" value="1"/>
</dbReference>
<dbReference type="KEGG" id="pbf:CFX0092_A2849"/>
<keyword evidence="1" id="KW-0812">Transmembrane</keyword>
<keyword evidence="4" id="KW-1185">Reference proteome</keyword>
<proteinExistence type="predicted"/>
<accession>A0A170PIA9</accession>
<dbReference type="Gene3D" id="3.40.30.10">
    <property type="entry name" value="Glutaredoxin"/>
    <property type="match status" value="1"/>
</dbReference>
<dbReference type="InterPro" id="IPR017937">
    <property type="entry name" value="Thioredoxin_CS"/>
</dbReference>